<dbReference type="InterPro" id="IPR029055">
    <property type="entry name" value="Ntn_hydrolases_N"/>
</dbReference>
<keyword evidence="3" id="KW-0032">Aminotransferase</keyword>
<comment type="caution">
    <text evidence="8">The sequence shown here is derived from an EMBL/GenBank/DDBJ whole genome shotgun (WGS) entry which is preliminary data.</text>
</comment>
<evidence type="ECO:0000256" key="6">
    <source>
        <dbReference type="SAM" id="SignalP"/>
    </source>
</evidence>
<dbReference type="AlphaFoldDB" id="A0ABD3N1H7"/>
<dbReference type="Pfam" id="PF13522">
    <property type="entry name" value="GATase_6"/>
    <property type="match status" value="1"/>
</dbReference>
<evidence type="ECO:0000256" key="3">
    <source>
        <dbReference type="ARBA" id="ARBA00022576"/>
    </source>
</evidence>
<keyword evidence="4" id="KW-0808">Transferase</keyword>
<dbReference type="Proteomes" id="UP001530315">
    <property type="component" value="Unassembled WGS sequence"/>
</dbReference>
<dbReference type="PROSITE" id="PS51278">
    <property type="entry name" value="GATASE_TYPE_2"/>
    <property type="match status" value="1"/>
</dbReference>
<evidence type="ECO:0000313" key="9">
    <source>
        <dbReference type="Proteomes" id="UP001530315"/>
    </source>
</evidence>
<dbReference type="SUPFAM" id="SSF56235">
    <property type="entry name" value="N-terminal nucleophile aminohydrolases (Ntn hydrolases)"/>
    <property type="match status" value="1"/>
</dbReference>
<dbReference type="InterPro" id="IPR017932">
    <property type="entry name" value="GATase_2_dom"/>
</dbReference>
<keyword evidence="9" id="KW-1185">Reference proteome</keyword>
<keyword evidence="6" id="KW-0732">Signal</keyword>
<gene>
    <name evidence="8" type="ORF">ACHAW5_005348</name>
</gene>
<dbReference type="GO" id="GO:0004360">
    <property type="term" value="F:glutamine-fructose-6-phosphate transaminase (isomerizing) activity"/>
    <property type="evidence" value="ECO:0007669"/>
    <property type="project" value="UniProtKB-EC"/>
</dbReference>
<dbReference type="Gene3D" id="3.60.20.10">
    <property type="entry name" value="Glutamine Phosphoribosylpyrophosphate, subunit 1, domain 1"/>
    <property type="match status" value="1"/>
</dbReference>
<evidence type="ECO:0000256" key="1">
    <source>
        <dbReference type="ARBA" id="ARBA00001031"/>
    </source>
</evidence>
<evidence type="ECO:0000259" key="7">
    <source>
        <dbReference type="PROSITE" id="PS51278"/>
    </source>
</evidence>
<organism evidence="8 9">
    <name type="scientific">Stephanodiscus triporus</name>
    <dbReference type="NCBI Taxonomy" id="2934178"/>
    <lineage>
        <taxon>Eukaryota</taxon>
        <taxon>Sar</taxon>
        <taxon>Stramenopiles</taxon>
        <taxon>Ochrophyta</taxon>
        <taxon>Bacillariophyta</taxon>
        <taxon>Coscinodiscophyceae</taxon>
        <taxon>Thalassiosirophycidae</taxon>
        <taxon>Stephanodiscales</taxon>
        <taxon>Stephanodiscaceae</taxon>
        <taxon>Stephanodiscus</taxon>
    </lineage>
</organism>
<accession>A0ABD3N1H7</accession>
<feature type="chain" id="PRO_5044888782" description="glutamine--fructose-6-phosphate transaminase (isomerizing)" evidence="6">
    <location>
        <begin position="21"/>
        <end position="431"/>
    </location>
</feature>
<proteinExistence type="predicted"/>
<comment type="catalytic activity">
    <reaction evidence="1">
        <text>D-fructose 6-phosphate + L-glutamine = D-glucosamine 6-phosphate + L-glutamate</text>
        <dbReference type="Rhea" id="RHEA:13237"/>
        <dbReference type="ChEBI" id="CHEBI:29985"/>
        <dbReference type="ChEBI" id="CHEBI:58359"/>
        <dbReference type="ChEBI" id="CHEBI:58725"/>
        <dbReference type="ChEBI" id="CHEBI:61527"/>
        <dbReference type="EC" id="2.6.1.16"/>
    </reaction>
</comment>
<sequence>MMSSIVRFTVVLLALRICCADSLTLPYNFIGDKRLGSSAFSTIDRGTNLMNPQTAKITRHYYFLSQLIPMPAGMSSPRPPPLLPPLIDRDHVATTHASYAAAPFVAISRMISVIIAASPSKIVIQGEEVASSIVANLSHRGFAVAACQQLHNPGNESATSSRVGGLFAATAAAMGASVVFGERSLPTVVRLISGCCCGSGDARGIPSGGLTILKNPMVYDGADVAAIGDPTDGLTVTKYASVGEHADGVELVRERSMASKGHRIGIAHTLWATHGGKTDENAHPHLDTSGKIALVHNGAINNANELRRDLQSRGHKFLGQTDTEVIAKLIGEIYEKDGCSVKEAAEKALSRCDGTWGLGIMCTDVPDQLVVACNGSPLVIGIGTDRMFTASETSAYNGILHADGTTLDLGRMQVAPDQEVLLSPLLILIGL</sequence>
<dbReference type="EC" id="2.6.1.16" evidence="2"/>
<dbReference type="PANTHER" id="PTHR10937">
    <property type="entry name" value="GLUCOSAMINE--FRUCTOSE-6-PHOSPHATE AMINOTRANSFERASE, ISOMERIZING"/>
    <property type="match status" value="1"/>
</dbReference>
<feature type="domain" description="Glutamine amidotransferase type-2" evidence="7">
    <location>
        <begin position="197"/>
        <end position="418"/>
    </location>
</feature>
<keyword evidence="5" id="KW-0315">Glutamine amidotransferase</keyword>
<protein>
    <recommendedName>
        <fullName evidence="2">glutamine--fructose-6-phosphate transaminase (isomerizing)</fullName>
        <ecNumber evidence="2">2.6.1.16</ecNumber>
    </recommendedName>
</protein>
<evidence type="ECO:0000256" key="5">
    <source>
        <dbReference type="ARBA" id="ARBA00022962"/>
    </source>
</evidence>
<evidence type="ECO:0000256" key="2">
    <source>
        <dbReference type="ARBA" id="ARBA00012916"/>
    </source>
</evidence>
<evidence type="ECO:0000313" key="8">
    <source>
        <dbReference type="EMBL" id="KAL3770000.1"/>
    </source>
</evidence>
<feature type="signal peptide" evidence="6">
    <location>
        <begin position="1"/>
        <end position="20"/>
    </location>
</feature>
<reference evidence="8 9" key="1">
    <citation type="submission" date="2024-10" db="EMBL/GenBank/DDBJ databases">
        <title>Updated reference genomes for cyclostephanoid diatoms.</title>
        <authorList>
            <person name="Roberts W.R."/>
            <person name="Alverson A.J."/>
        </authorList>
    </citation>
    <scope>NUCLEOTIDE SEQUENCE [LARGE SCALE GENOMIC DNA]</scope>
    <source>
        <strain evidence="8 9">AJA276-08</strain>
    </source>
</reference>
<dbReference type="PANTHER" id="PTHR10937:SF0">
    <property type="entry name" value="GLUTAMINE--FRUCTOSE-6-PHOSPHATE TRANSAMINASE (ISOMERIZING)"/>
    <property type="match status" value="1"/>
</dbReference>
<evidence type="ECO:0000256" key="4">
    <source>
        <dbReference type="ARBA" id="ARBA00022679"/>
    </source>
</evidence>
<dbReference type="EMBL" id="JALLAZ020001640">
    <property type="protein sequence ID" value="KAL3770000.1"/>
    <property type="molecule type" value="Genomic_DNA"/>
</dbReference>
<name>A0ABD3N1H7_9STRA</name>